<dbReference type="OMA" id="KCCGDAK"/>
<evidence type="ECO:0000313" key="2">
    <source>
        <dbReference type="EMBL" id="CBF78979.1"/>
    </source>
</evidence>
<gene>
    <name evidence="2" type="ORF">ANIA_07148</name>
</gene>
<feature type="region of interest" description="Disordered" evidence="1">
    <location>
        <begin position="102"/>
        <end position="136"/>
    </location>
</feature>
<dbReference type="STRING" id="227321.Q5AX32"/>
<name>Q5AX32_EMENI</name>
<keyword evidence="3" id="KW-1185">Reference proteome</keyword>
<dbReference type="RefSeq" id="XP_664752.1">
    <property type="nucleotide sequence ID" value="XM_659660.2"/>
</dbReference>
<dbReference type="EMBL" id="BN001304">
    <property type="protein sequence ID" value="CBF78979.1"/>
    <property type="molecule type" value="Genomic_DNA"/>
</dbReference>
<protein>
    <submittedName>
        <fullName evidence="2">Uncharacterized protein</fullName>
    </submittedName>
</protein>
<reference evidence="3" key="2">
    <citation type="journal article" date="2009" name="Fungal Genet. Biol.">
        <title>The 2008 update of the Aspergillus nidulans genome annotation: a community effort.</title>
        <authorList>
            <person name="Wortman J.R."/>
            <person name="Gilsenan J.M."/>
            <person name="Joardar V."/>
            <person name="Deegan J."/>
            <person name="Clutterbuck J."/>
            <person name="Andersen M.R."/>
            <person name="Archer D."/>
            <person name="Bencina M."/>
            <person name="Braus G."/>
            <person name="Coutinho P."/>
            <person name="von Dohren H."/>
            <person name="Doonan J."/>
            <person name="Driessen A.J."/>
            <person name="Durek P."/>
            <person name="Espeso E."/>
            <person name="Fekete E."/>
            <person name="Flipphi M."/>
            <person name="Estrada C.G."/>
            <person name="Geysens S."/>
            <person name="Goldman G."/>
            <person name="de Groot P.W."/>
            <person name="Hansen K."/>
            <person name="Harris S.D."/>
            <person name="Heinekamp T."/>
            <person name="Helmstaedt K."/>
            <person name="Henrissat B."/>
            <person name="Hofmann G."/>
            <person name="Homan T."/>
            <person name="Horio T."/>
            <person name="Horiuchi H."/>
            <person name="James S."/>
            <person name="Jones M."/>
            <person name="Karaffa L."/>
            <person name="Karanyi Z."/>
            <person name="Kato M."/>
            <person name="Keller N."/>
            <person name="Kelly D.E."/>
            <person name="Kiel J.A."/>
            <person name="Kim J.M."/>
            <person name="van der Klei I.J."/>
            <person name="Klis F.M."/>
            <person name="Kovalchuk A."/>
            <person name="Krasevec N."/>
            <person name="Kubicek C.P."/>
            <person name="Liu B."/>
            <person name="Maccabe A."/>
            <person name="Meyer V."/>
            <person name="Mirabito P."/>
            <person name="Miskei M."/>
            <person name="Mos M."/>
            <person name="Mullins J."/>
            <person name="Nelson D.R."/>
            <person name="Nielsen J."/>
            <person name="Oakley B.R."/>
            <person name="Osmani S.A."/>
            <person name="Pakula T."/>
            <person name="Paszewski A."/>
            <person name="Paulsen I."/>
            <person name="Pilsyk S."/>
            <person name="Pocsi I."/>
            <person name="Punt P.J."/>
            <person name="Ram A.F."/>
            <person name="Ren Q."/>
            <person name="Robellet X."/>
            <person name="Robson G."/>
            <person name="Seiboth B."/>
            <person name="van Solingen P."/>
            <person name="Specht T."/>
            <person name="Sun J."/>
            <person name="Taheri-Talesh N."/>
            <person name="Takeshita N."/>
            <person name="Ussery D."/>
            <person name="vanKuyk P.A."/>
            <person name="Visser H."/>
            <person name="van de Vondervoort P.J."/>
            <person name="de Vries R.P."/>
            <person name="Walton J."/>
            <person name="Xiang X."/>
            <person name="Xiong Y."/>
            <person name="Zeng A.P."/>
            <person name="Brandt B.W."/>
            <person name="Cornell M.J."/>
            <person name="van den Hondel C.A."/>
            <person name="Visser J."/>
            <person name="Oliver S.G."/>
            <person name="Turner G."/>
        </authorList>
    </citation>
    <scope>GENOME REANNOTATION</scope>
    <source>
        <strain evidence="3">FGSC A4 / ATCC 38163 / CBS 112.46 / NRRL 194 / M139</strain>
    </source>
</reference>
<sequence length="162" mass="16252">MSATTSTSTSASTAATPTCTGNAWIIPVQDVACAVRSTSGNYSSIMEKCCGVAEVEDYNDDCGFYCLAQGQSGQDLLDCIQSNGASYNDVFCGGNLTETATAAVPSSTSGSDDDDDSDATATGDAAEPTNSDNAAPAQQVVNKAGLGILGMLFCSALLGVVA</sequence>
<reference evidence="3" key="1">
    <citation type="journal article" date="2005" name="Nature">
        <title>Sequencing of Aspergillus nidulans and comparative analysis with A. fumigatus and A. oryzae.</title>
        <authorList>
            <person name="Galagan J.E."/>
            <person name="Calvo S.E."/>
            <person name="Cuomo C."/>
            <person name="Ma L.J."/>
            <person name="Wortman J.R."/>
            <person name="Batzoglou S."/>
            <person name="Lee S.I."/>
            <person name="Basturkmen M."/>
            <person name="Spevak C.C."/>
            <person name="Clutterbuck J."/>
            <person name="Kapitonov V."/>
            <person name="Jurka J."/>
            <person name="Scazzocchio C."/>
            <person name="Farman M."/>
            <person name="Butler J."/>
            <person name="Purcell S."/>
            <person name="Harris S."/>
            <person name="Braus G.H."/>
            <person name="Draht O."/>
            <person name="Busch S."/>
            <person name="D'Enfert C."/>
            <person name="Bouchier C."/>
            <person name="Goldman G.H."/>
            <person name="Bell-Pedersen D."/>
            <person name="Griffiths-Jones S."/>
            <person name="Doonan J.H."/>
            <person name="Yu J."/>
            <person name="Vienken K."/>
            <person name="Pain A."/>
            <person name="Freitag M."/>
            <person name="Selker E.U."/>
            <person name="Archer D.B."/>
            <person name="Penalva M.A."/>
            <person name="Oakley B.R."/>
            <person name="Momany M."/>
            <person name="Tanaka T."/>
            <person name="Kumagai T."/>
            <person name="Asai K."/>
            <person name="Machida M."/>
            <person name="Nierman W.C."/>
            <person name="Denning D.W."/>
            <person name="Caddick M."/>
            <person name="Hynes M."/>
            <person name="Paoletti M."/>
            <person name="Fischer R."/>
            <person name="Miller B."/>
            <person name="Dyer P."/>
            <person name="Sachs M.S."/>
            <person name="Osmani S.A."/>
            <person name="Birren B.W."/>
        </authorList>
    </citation>
    <scope>NUCLEOTIDE SEQUENCE [LARGE SCALE GENOMIC DNA]</scope>
    <source>
        <strain evidence="3">FGSC A4 / ATCC 38163 / CBS 112.46 / NRRL 194 / M139</strain>
    </source>
</reference>
<dbReference type="VEuPathDB" id="FungiDB:AN7148"/>
<organism evidence="2 3">
    <name type="scientific">Emericella nidulans (strain FGSC A4 / ATCC 38163 / CBS 112.46 / NRRL 194 / M139)</name>
    <name type="common">Aspergillus nidulans</name>
    <dbReference type="NCBI Taxonomy" id="227321"/>
    <lineage>
        <taxon>Eukaryota</taxon>
        <taxon>Fungi</taxon>
        <taxon>Dikarya</taxon>
        <taxon>Ascomycota</taxon>
        <taxon>Pezizomycotina</taxon>
        <taxon>Eurotiomycetes</taxon>
        <taxon>Eurotiomycetidae</taxon>
        <taxon>Eurotiales</taxon>
        <taxon>Aspergillaceae</taxon>
        <taxon>Aspergillus</taxon>
        <taxon>Aspergillus subgen. Nidulantes</taxon>
    </lineage>
</organism>
<proteinExistence type="predicted"/>
<evidence type="ECO:0000256" key="1">
    <source>
        <dbReference type="SAM" id="MobiDB-lite"/>
    </source>
</evidence>
<dbReference type="AlphaFoldDB" id="Q5AX32"/>
<evidence type="ECO:0000313" key="3">
    <source>
        <dbReference type="Proteomes" id="UP000000560"/>
    </source>
</evidence>
<dbReference type="Proteomes" id="UP000000560">
    <property type="component" value="Chromosome IV"/>
</dbReference>
<dbReference type="KEGG" id="ani:ANIA_07148"/>
<accession>C8VD77</accession>
<dbReference type="InParanoid" id="Q5AX32"/>
<dbReference type="GeneID" id="2870154"/>
<accession>Q5AX32</accession>
<dbReference type="OrthoDB" id="3520229at2759"/>
<dbReference type="eggNOG" id="ENOG502SUQ0">
    <property type="taxonomic scope" value="Eukaryota"/>
</dbReference>
<dbReference type="HOGENOM" id="CLU_108553_0_0_1"/>